<gene>
    <name evidence="2" type="ORF">A2115_03465</name>
</gene>
<evidence type="ECO:0000259" key="1">
    <source>
        <dbReference type="Pfam" id="PF00535"/>
    </source>
</evidence>
<evidence type="ECO:0000313" key="2">
    <source>
        <dbReference type="EMBL" id="OGM03122.1"/>
    </source>
</evidence>
<dbReference type="Proteomes" id="UP000176198">
    <property type="component" value="Unassembled WGS sequence"/>
</dbReference>
<dbReference type="PANTHER" id="PTHR43179">
    <property type="entry name" value="RHAMNOSYLTRANSFERASE WBBL"/>
    <property type="match status" value="1"/>
</dbReference>
<accession>A0A1F7WJW8</accession>
<dbReference type="InterPro" id="IPR001173">
    <property type="entry name" value="Glyco_trans_2-like"/>
</dbReference>
<dbReference type="PANTHER" id="PTHR43179:SF7">
    <property type="entry name" value="RHAMNOSYLTRANSFERASE WBBL"/>
    <property type="match status" value="1"/>
</dbReference>
<sequence length="271" mass="30069">MADLTVVIVSFNTKALTLEAIDSVFKNDSGLNVDVVVVDNGSSDRSPEEVEKVPNAKLKLIKNDQNLGFAKAANQGIRASSGKHILLLNSDCKLKRGCLKKLFDFAETKKDAGVIGARLLDTNGKVQPSCYFFPTVFGAVKRYFGGGNEVDKYLPKANGPSVVDAVVFAAALITRQALERVGLLDERYFMYFEDLDYARRAKSLGLKVYYLPQAQAVHHHGASGRDIADAANQWRRLIPSSKTYHGALTHYLIVWVMWLGQKWELFSKKPK</sequence>
<name>A0A1F7WJW8_9BACT</name>
<dbReference type="Gene3D" id="3.90.550.10">
    <property type="entry name" value="Spore Coat Polysaccharide Biosynthesis Protein SpsA, Chain A"/>
    <property type="match status" value="1"/>
</dbReference>
<protein>
    <recommendedName>
        <fullName evidence="1">Glycosyltransferase 2-like domain-containing protein</fullName>
    </recommendedName>
</protein>
<proteinExistence type="predicted"/>
<reference evidence="2 3" key="1">
    <citation type="journal article" date="2016" name="Nat. Commun.">
        <title>Thousands of microbial genomes shed light on interconnected biogeochemical processes in an aquifer system.</title>
        <authorList>
            <person name="Anantharaman K."/>
            <person name="Brown C.T."/>
            <person name="Hug L.A."/>
            <person name="Sharon I."/>
            <person name="Castelle C.J."/>
            <person name="Probst A.J."/>
            <person name="Thomas B.C."/>
            <person name="Singh A."/>
            <person name="Wilkins M.J."/>
            <person name="Karaoz U."/>
            <person name="Brodie E.L."/>
            <person name="Williams K.H."/>
            <person name="Hubbard S.S."/>
            <person name="Banfield J.F."/>
        </authorList>
    </citation>
    <scope>NUCLEOTIDE SEQUENCE [LARGE SCALE GENOMIC DNA]</scope>
</reference>
<dbReference type="AlphaFoldDB" id="A0A1F7WJW8"/>
<evidence type="ECO:0000313" key="3">
    <source>
        <dbReference type="Proteomes" id="UP000176198"/>
    </source>
</evidence>
<dbReference type="Pfam" id="PF00535">
    <property type="entry name" value="Glycos_transf_2"/>
    <property type="match status" value="1"/>
</dbReference>
<organism evidence="2 3">
    <name type="scientific">Candidatus Woesebacteria bacterium GWA1_41_8</name>
    <dbReference type="NCBI Taxonomy" id="1802471"/>
    <lineage>
        <taxon>Bacteria</taxon>
        <taxon>Candidatus Woeseibacteriota</taxon>
    </lineage>
</organism>
<dbReference type="STRING" id="1802471.A2115_03465"/>
<feature type="domain" description="Glycosyltransferase 2-like" evidence="1">
    <location>
        <begin position="5"/>
        <end position="121"/>
    </location>
</feature>
<dbReference type="EMBL" id="MGFJ01000006">
    <property type="protein sequence ID" value="OGM03122.1"/>
    <property type="molecule type" value="Genomic_DNA"/>
</dbReference>
<comment type="caution">
    <text evidence="2">The sequence shown here is derived from an EMBL/GenBank/DDBJ whole genome shotgun (WGS) entry which is preliminary data.</text>
</comment>
<dbReference type="SUPFAM" id="SSF53448">
    <property type="entry name" value="Nucleotide-diphospho-sugar transferases"/>
    <property type="match status" value="1"/>
</dbReference>
<dbReference type="InterPro" id="IPR029044">
    <property type="entry name" value="Nucleotide-diphossugar_trans"/>
</dbReference>
<dbReference type="CDD" id="cd04186">
    <property type="entry name" value="GT_2_like_c"/>
    <property type="match status" value="1"/>
</dbReference>